<comment type="similarity">
    <text evidence="2">Belongs to the DDRGK1 family.</text>
</comment>
<feature type="region of interest" description="Disordered" evidence="7">
    <location>
        <begin position="63"/>
        <end position="101"/>
    </location>
</feature>
<dbReference type="Proteomes" id="UP000695022">
    <property type="component" value="Unplaced"/>
</dbReference>
<evidence type="ECO:0000313" key="9">
    <source>
        <dbReference type="Proteomes" id="UP000695022"/>
    </source>
</evidence>
<evidence type="ECO:0000256" key="3">
    <source>
        <dbReference type="ARBA" id="ARBA00018218"/>
    </source>
</evidence>
<dbReference type="InterPro" id="IPR050899">
    <property type="entry name" value="DDRGK_domain-containing"/>
</dbReference>
<dbReference type="InterPro" id="IPR036390">
    <property type="entry name" value="WH_DNA-bd_sf"/>
</dbReference>
<evidence type="ECO:0000256" key="7">
    <source>
        <dbReference type="SAM" id="MobiDB-lite"/>
    </source>
</evidence>
<reference evidence="10" key="1">
    <citation type="submission" date="2025-08" db="UniProtKB">
        <authorList>
            <consortium name="RefSeq"/>
        </authorList>
    </citation>
    <scope>IDENTIFICATION</scope>
</reference>
<dbReference type="SMART" id="SM01128">
    <property type="entry name" value="DDRGK"/>
    <property type="match status" value="1"/>
</dbReference>
<dbReference type="RefSeq" id="XP_014661689.1">
    <property type="nucleotide sequence ID" value="XM_014806203.1"/>
</dbReference>
<feature type="region of interest" description="Disordered" evidence="7">
    <location>
        <begin position="133"/>
        <end position="188"/>
    </location>
</feature>
<organism evidence="9 10">
    <name type="scientific">Priapulus caudatus</name>
    <name type="common">Priapulid worm</name>
    <dbReference type="NCBI Taxonomy" id="37621"/>
    <lineage>
        <taxon>Eukaryota</taxon>
        <taxon>Metazoa</taxon>
        <taxon>Ecdysozoa</taxon>
        <taxon>Scalidophora</taxon>
        <taxon>Priapulida</taxon>
        <taxon>Priapulimorpha</taxon>
        <taxon>Priapulimorphida</taxon>
        <taxon>Priapulidae</taxon>
        <taxon>Priapulus</taxon>
    </lineage>
</organism>
<evidence type="ECO:0000256" key="6">
    <source>
        <dbReference type="ARBA" id="ARBA00023136"/>
    </source>
</evidence>
<evidence type="ECO:0000313" key="10">
    <source>
        <dbReference type="RefSeq" id="XP_014661689.1"/>
    </source>
</evidence>
<comment type="subcellular location">
    <subcellularLocation>
        <location evidence="1">Endoplasmic reticulum membrane</location>
        <topology evidence="1">Single-pass membrane protein</topology>
    </subcellularLocation>
</comment>
<evidence type="ECO:0000256" key="4">
    <source>
        <dbReference type="ARBA" id="ARBA00022692"/>
    </source>
</evidence>
<dbReference type="InterPro" id="IPR036388">
    <property type="entry name" value="WH-like_DNA-bd_sf"/>
</dbReference>
<dbReference type="PANTHER" id="PTHR48176:SF1">
    <property type="entry name" value="DDRGK DOMAIN-CONTAINING PROTEIN 1"/>
    <property type="match status" value="1"/>
</dbReference>
<keyword evidence="5 8" id="KW-1133">Transmembrane helix</keyword>
<evidence type="ECO:0000256" key="8">
    <source>
        <dbReference type="SAM" id="Phobius"/>
    </source>
</evidence>
<gene>
    <name evidence="10" type="primary">LOC106804844</name>
</gene>
<dbReference type="Pfam" id="PF09756">
    <property type="entry name" value="DDRGK"/>
    <property type="match status" value="1"/>
</dbReference>
<dbReference type="GeneID" id="106804844"/>
<proteinExistence type="inferred from homology"/>
<dbReference type="InterPro" id="IPR019153">
    <property type="entry name" value="DDRGK_dom-contain"/>
</dbReference>
<accession>A0ABM1DP18</accession>
<protein>
    <recommendedName>
        <fullName evidence="3">DDRGK domain-containing protein 1</fullName>
    </recommendedName>
</protein>
<feature type="compositionally biased region" description="Acidic residues" evidence="7">
    <location>
        <begin position="90"/>
        <end position="101"/>
    </location>
</feature>
<feature type="transmembrane region" description="Helical" evidence="8">
    <location>
        <begin position="25"/>
        <end position="44"/>
    </location>
</feature>
<dbReference type="SUPFAM" id="SSF46785">
    <property type="entry name" value="Winged helix' DNA-binding domain"/>
    <property type="match status" value="1"/>
</dbReference>
<dbReference type="Gene3D" id="1.10.10.10">
    <property type="entry name" value="Winged helix-like DNA-binding domain superfamily/Winged helix DNA-binding domain"/>
    <property type="match status" value="1"/>
</dbReference>
<sequence>MLTVTILSLVTPGICHKSNNMNPLIYVAAAVVVLIVIIIVSRIISRSSNKEAAVPRQRVLPAQRNEAVPPAARRRRNVRGRLHDGRQEDASDEDGFDLDGAEQEDDDYLAYAGATDGKIGAKKRAKLEAKADRAKQREAELEDREEKKRQQEVQEEKRKRGEARRKLEEEEAEEQARIEREEQEKKEHEDYLAMKECFTVDTEGFDEQAPDLESQSLLEEFVNYIRRMKVVQLEDLAAEFRLKSQEAIDRVQALLDSGDLTGVIDDRGKFIYISEEELQAVAKFIHQRGRVSIAELAKSSNKLINLVPEIDSMQASS</sequence>
<keyword evidence="4 8" id="KW-0812">Transmembrane</keyword>
<evidence type="ECO:0000256" key="5">
    <source>
        <dbReference type="ARBA" id="ARBA00022989"/>
    </source>
</evidence>
<dbReference type="PANTHER" id="PTHR48176">
    <property type="entry name" value="DDRGK DOMAIN-CONTAINING PROTEIN 1"/>
    <property type="match status" value="1"/>
</dbReference>
<evidence type="ECO:0000256" key="1">
    <source>
        <dbReference type="ARBA" id="ARBA00004389"/>
    </source>
</evidence>
<keyword evidence="9" id="KW-1185">Reference proteome</keyword>
<keyword evidence="6 8" id="KW-0472">Membrane</keyword>
<name>A0ABM1DP18_PRICU</name>
<evidence type="ECO:0000256" key="2">
    <source>
        <dbReference type="ARBA" id="ARBA00009829"/>
    </source>
</evidence>